<organism evidence="1 2">
    <name type="scientific">Neiella holothuriorum</name>
    <dbReference type="NCBI Taxonomy" id="2870530"/>
    <lineage>
        <taxon>Bacteria</taxon>
        <taxon>Pseudomonadati</taxon>
        <taxon>Pseudomonadota</taxon>
        <taxon>Gammaproteobacteria</taxon>
        <taxon>Alteromonadales</taxon>
        <taxon>Echinimonadaceae</taxon>
        <taxon>Neiella</taxon>
    </lineage>
</organism>
<evidence type="ECO:0000313" key="2">
    <source>
        <dbReference type="Proteomes" id="UP001166251"/>
    </source>
</evidence>
<proteinExistence type="predicted"/>
<keyword evidence="2" id="KW-1185">Reference proteome</keyword>
<protein>
    <submittedName>
        <fullName evidence="1">Uncharacterized protein</fullName>
    </submittedName>
</protein>
<dbReference type="RefSeq" id="WP_220102959.1">
    <property type="nucleotide sequence ID" value="NZ_JAHZSS010000003.1"/>
</dbReference>
<evidence type="ECO:0000313" key="1">
    <source>
        <dbReference type="EMBL" id="MBW8190283.1"/>
    </source>
</evidence>
<name>A0ABS7EEC5_9GAMM</name>
<comment type="caution">
    <text evidence="1">The sequence shown here is derived from an EMBL/GenBank/DDBJ whole genome shotgun (WGS) entry which is preliminary data.</text>
</comment>
<accession>A0ABS7EEC5</accession>
<reference evidence="1" key="1">
    <citation type="submission" date="2021-07" db="EMBL/GenBank/DDBJ databases">
        <title>Neiella marina sp. nov., isolated from the intestinal content of sea cucumber Apostichopus japonicus.</title>
        <authorList>
            <person name="Bai X."/>
        </authorList>
    </citation>
    <scope>NUCLEOTIDE SEQUENCE</scope>
    <source>
        <strain evidence="1">126</strain>
    </source>
</reference>
<sequence>MGIKLKANEVTTQGLQAIVITDIDHFKLSISKLEELFKLTLPVKDRAGLQLVLTAGELNFELSKDVDLLQGDNDQQTIAMFDEIENLVGAAYTYLRYQSIGDDDAAVQIDHEYSGRVSKVLDILKVLPEDLVLEMDDYRAIELIKQQGFIKSNKQAGRELSWNGCQINLPDLLKDPAATFICRINGKTFEARLNINESDFQLVKELAFKLVLCNIIFLVSGTKSSKSYVGNLLRVVAAPASQITLDL</sequence>
<dbReference type="Proteomes" id="UP001166251">
    <property type="component" value="Unassembled WGS sequence"/>
</dbReference>
<dbReference type="EMBL" id="JAHZSS010000003">
    <property type="protein sequence ID" value="MBW8190283.1"/>
    <property type="molecule type" value="Genomic_DNA"/>
</dbReference>
<gene>
    <name evidence="1" type="ORF">K0504_04470</name>
</gene>